<feature type="region of interest" description="Disordered" evidence="3">
    <location>
        <begin position="584"/>
        <end position="624"/>
    </location>
</feature>
<reference evidence="5 6" key="1">
    <citation type="submission" date="2024-04" db="EMBL/GenBank/DDBJ databases">
        <authorList>
            <person name="Fracassetti M."/>
        </authorList>
    </citation>
    <scope>NUCLEOTIDE SEQUENCE [LARGE SCALE GENOMIC DNA]</scope>
</reference>
<dbReference type="PANTHER" id="PTHR13052">
    <property type="entry name" value="NFRKB-RELATED"/>
    <property type="match status" value="1"/>
</dbReference>
<feature type="compositionally biased region" description="Basic and acidic residues" evidence="3">
    <location>
        <begin position="1385"/>
        <end position="1398"/>
    </location>
</feature>
<evidence type="ECO:0000256" key="3">
    <source>
        <dbReference type="SAM" id="MobiDB-lite"/>
    </source>
</evidence>
<dbReference type="InterPro" id="IPR057748">
    <property type="entry name" value="NFRKB_WH_2"/>
</dbReference>
<feature type="region of interest" description="Disordered" evidence="3">
    <location>
        <begin position="693"/>
        <end position="768"/>
    </location>
</feature>
<dbReference type="InterPro" id="IPR024867">
    <property type="entry name" value="NFRKB"/>
</dbReference>
<accession>A0AAV2FY20</accession>
<dbReference type="InterPro" id="IPR044867">
    <property type="entry name" value="DEUBAD_dom"/>
</dbReference>
<dbReference type="Pfam" id="PF25793">
    <property type="entry name" value="WHD_2nd_NFRKB"/>
    <property type="match status" value="1"/>
</dbReference>
<feature type="compositionally biased region" description="Acidic residues" evidence="3">
    <location>
        <begin position="606"/>
        <end position="623"/>
    </location>
</feature>
<dbReference type="EMBL" id="OZ034820">
    <property type="protein sequence ID" value="CAL1403234.1"/>
    <property type="molecule type" value="Genomic_DNA"/>
</dbReference>
<feature type="compositionally biased region" description="Acidic residues" evidence="3">
    <location>
        <begin position="48"/>
        <end position="70"/>
    </location>
</feature>
<feature type="compositionally biased region" description="Acidic residues" evidence="3">
    <location>
        <begin position="1399"/>
        <end position="1408"/>
    </location>
</feature>
<feature type="region of interest" description="Disordered" evidence="3">
    <location>
        <begin position="1"/>
        <end position="70"/>
    </location>
</feature>
<feature type="region of interest" description="Disordered" evidence="3">
    <location>
        <begin position="534"/>
        <end position="557"/>
    </location>
</feature>
<feature type="compositionally biased region" description="Basic and acidic residues" evidence="3">
    <location>
        <begin position="703"/>
        <end position="721"/>
    </location>
</feature>
<keyword evidence="2" id="KW-0539">Nucleus</keyword>
<feature type="domain" description="DEUBAD" evidence="4">
    <location>
        <begin position="93"/>
        <end position="206"/>
    </location>
</feature>
<feature type="region of interest" description="Disordered" evidence="3">
    <location>
        <begin position="1377"/>
        <end position="1420"/>
    </location>
</feature>
<evidence type="ECO:0000313" key="6">
    <source>
        <dbReference type="Proteomes" id="UP001497516"/>
    </source>
</evidence>
<proteinExistence type="predicted"/>
<dbReference type="PANTHER" id="PTHR13052:SF0">
    <property type="entry name" value="DNA-BINDING PROTEIN-LIKE"/>
    <property type="match status" value="1"/>
</dbReference>
<evidence type="ECO:0000256" key="1">
    <source>
        <dbReference type="ARBA" id="ARBA00004123"/>
    </source>
</evidence>
<feature type="compositionally biased region" description="Basic and acidic residues" evidence="3">
    <location>
        <begin position="734"/>
        <end position="743"/>
    </location>
</feature>
<comment type="subcellular location">
    <subcellularLocation>
        <location evidence="1">Nucleus</location>
    </subcellularLocation>
</comment>
<keyword evidence="6" id="KW-1185">Reference proteome</keyword>
<feature type="region of interest" description="Disordered" evidence="3">
    <location>
        <begin position="409"/>
        <end position="428"/>
    </location>
</feature>
<evidence type="ECO:0000256" key="2">
    <source>
        <dbReference type="ARBA" id="ARBA00023242"/>
    </source>
</evidence>
<dbReference type="CDD" id="cd21865">
    <property type="entry name" value="DEUBAD_NFRKB"/>
    <property type="match status" value="1"/>
</dbReference>
<sequence length="1420" mass="159317">MAIEKNNFKVSRFDPDSSPNSRGSMSSDDNGGDDGDDNELHRKVSAAESDDEGDDDEFDDADSGAGSDDFDLLELGDTGAEFCQIGDLTCSVPFELYDLSGLEDILSVDVWNDVLSEEERVSLTKYLPDMDELTCMQTLKELFEGTNVHFGSPMKMLFQMLKGGLCEPRVALYKEGLTFFQKRQHYHLLRNYQNNLVSNLCEIRDAWLTCRGYSIDDKLRVLKIMKSQKSLLYGKMDEDIVSDSSEKLESGDNTLWDKGAKDRKGALKLNRNSLHMLASTPDFSSRIVPQKELAKYGKQSLKGMLKLAGSKAPPSFRDMRSPIPSHYDGMEMNTKAYGLPVPLRRQNKHAAYESAGPALRLQDQIRIRDSFDYDDYEDNDEAMHLVGAKQDRIMAHGNVIDKSRGLKLGRNKQRPRRNNLGDDSFMGSPFSLQNDINAYGKHRNTSRQPVEEMFTKPPHVRSSEHQMGKKMKYSETFQQFPYGDKMNHLKIRGEEMPLKGNRVDSLNASELIWHNNRYEQAFPMDSSSKYDEFNIRSKKRKPGRDSPDFNSRGYGASSHLNDRILLSEMRERPLREKARRNFVHNGAHVKGTTARGKGMYMRGEDTESDSSQDFDEGDEEEDNTPLIHNKSLYSQGMETSKSSFSKSRSVARRAGSYVTSPDVQENSNAFEGVPYLSKNVDVLDDDIGHVSGHLSRAKHKGKMHDSSPLDSSDARMMDSNRKGAHKLGKNGGRSRGDSNDRVRMLSLKSNPSERNQKALESHDYSVDEEDGKYEEAQMLAVDEKAVIRLGKKGHKTEPRVHNNHSKSDVSLLACNTVTKKRAVKVEATDGREEDVNMESTALEMQKLDDPVVPLKKKAKKKARIESVAAADLETQEPPEIKLPEVEVVEIKPQKKPYIPITPTVHTCFSFSIVHLLSAVRSAMITPLPEDSLEVVTRPIQENRPHDEDGGTTNGFVSPENLDAPARSNVPSLTVQEIVNLVRSNPGDPCILETQEPLQDLVRGVLKIFSSRSAPLGAKGWKALVMYEKETKSWSWVGPVSQNNNSADQEAADEEVTSPEYWGLPHKMLVKLVDSFANWLKSGQETLQQIGSLPEPPLSMMQTSLDEKERFRDLRAQKSLSTINPSSEEVRTYFRKEEVLRYSIPDRAFSYTAADGRKSIVAPLRRCGGKPTSKARDHFMLKRDRPPHVTILCLVRDAAARLPGSIGTRADVCTLIRDSQFVVEDVSDAQVNQVVSGALDRLHYERDPCVQFDGDRKLWVYLHREREEEDFEDDGTSSTKKWKRQKKDPAADQSSEQEVGVSLEGLNGTGVGNQSGLFEPGSSDLNVDPPGGVDDDDGRRDDVNFGDLRQDDVVDAGHLPEHGGNMLQDHHHSMVWDALSSLDVPPHQDHPKLRCHENSTDQDFDDENFGEPPGGLLSSSL</sequence>
<dbReference type="PROSITE" id="PS51916">
    <property type="entry name" value="DEUBAD"/>
    <property type="match status" value="1"/>
</dbReference>
<protein>
    <recommendedName>
        <fullName evidence="4">DEUBAD domain-containing protein</fullName>
    </recommendedName>
</protein>
<name>A0AAV2FY20_9ROSI</name>
<feature type="compositionally biased region" description="Low complexity" evidence="3">
    <location>
        <begin position="20"/>
        <end position="29"/>
    </location>
</feature>
<evidence type="ECO:0000313" key="5">
    <source>
        <dbReference type="EMBL" id="CAL1403234.1"/>
    </source>
</evidence>
<gene>
    <name evidence="5" type="ORF">LTRI10_LOCUS43180</name>
</gene>
<feature type="compositionally biased region" description="Basic and acidic residues" evidence="3">
    <location>
        <begin position="754"/>
        <end position="765"/>
    </location>
</feature>
<organism evidence="5 6">
    <name type="scientific">Linum trigynum</name>
    <dbReference type="NCBI Taxonomy" id="586398"/>
    <lineage>
        <taxon>Eukaryota</taxon>
        <taxon>Viridiplantae</taxon>
        <taxon>Streptophyta</taxon>
        <taxon>Embryophyta</taxon>
        <taxon>Tracheophyta</taxon>
        <taxon>Spermatophyta</taxon>
        <taxon>Magnoliopsida</taxon>
        <taxon>eudicotyledons</taxon>
        <taxon>Gunneridae</taxon>
        <taxon>Pentapetalae</taxon>
        <taxon>rosids</taxon>
        <taxon>fabids</taxon>
        <taxon>Malpighiales</taxon>
        <taxon>Linaceae</taxon>
        <taxon>Linum</taxon>
    </lineage>
</organism>
<evidence type="ECO:0000259" key="4">
    <source>
        <dbReference type="PROSITE" id="PS51916"/>
    </source>
</evidence>
<feature type="region of interest" description="Disordered" evidence="3">
    <location>
        <begin position="1268"/>
        <end position="1344"/>
    </location>
</feature>
<dbReference type="GO" id="GO:0031011">
    <property type="term" value="C:Ino80 complex"/>
    <property type="evidence" value="ECO:0007669"/>
    <property type="project" value="InterPro"/>
</dbReference>
<dbReference type="Proteomes" id="UP001497516">
    <property type="component" value="Chromosome 7"/>
</dbReference>